<evidence type="ECO:0000256" key="4">
    <source>
        <dbReference type="ARBA" id="ARBA00023235"/>
    </source>
</evidence>
<evidence type="ECO:0000256" key="2">
    <source>
        <dbReference type="ARBA" id="ARBA00009755"/>
    </source>
</evidence>
<dbReference type="Proteomes" id="UP001589738">
    <property type="component" value="Unassembled WGS sequence"/>
</dbReference>
<dbReference type="InterPro" id="IPR032696">
    <property type="entry name" value="SQ_cyclase_C"/>
</dbReference>
<dbReference type="InterPro" id="IPR018333">
    <property type="entry name" value="Squalene_cyclase"/>
</dbReference>
<evidence type="ECO:0000259" key="5">
    <source>
        <dbReference type="Pfam" id="PF13243"/>
    </source>
</evidence>
<evidence type="ECO:0000259" key="6">
    <source>
        <dbReference type="Pfam" id="PF13249"/>
    </source>
</evidence>
<dbReference type="EMBL" id="JBHLUU010000122">
    <property type="protein sequence ID" value="MFC0477558.1"/>
    <property type="molecule type" value="Genomic_DNA"/>
</dbReference>
<keyword evidence="3" id="KW-0677">Repeat</keyword>
<comment type="caution">
    <text evidence="7">The sequence shown here is derived from an EMBL/GenBank/DDBJ whole genome shotgun (WGS) entry which is preliminary data.</text>
</comment>
<dbReference type="Gene3D" id="1.50.10.20">
    <property type="match status" value="1"/>
</dbReference>
<dbReference type="InterPro" id="IPR002365">
    <property type="entry name" value="Terpene_synthase_CS"/>
</dbReference>
<comment type="similarity">
    <text evidence="2">Belongs to the terpene cyclase/mutase family.</text>
</comment>
<name>A0ABV6KWB1_9BACI</name>
<evidence type="ECO:0000313" key="8">
    <source>
        <dbReference type="Proteomes" id="UP001589738"/>
    </source>
</evidence>
<dbReference type="InterPro" id="IPR032697">
    <property type="entry name" value="SQ_cyclase_N"/>
</dbReference>
<keyword evidence="4" id="KW-0413">Isomerase</keyword>
<proteinExistence type="inferred from homology"/>
<feature type="domain" description="Squalene cyclase C-terminal" evidence="5">
    <location>
        <begin position="153"/>
        <end position="470"/>
    </location>
</feature>
<gene>
    <name evidence="7" type="ORF">ACFFHF_20410</name>
</gene>
<evidence type="ECO:0000313" key="7">
    <source>
        <dbReference type="EMBL" id="MFC0477558.1"/>
    </source>
</evidence>
<dbReference type="InterPro" id="IPR008930">
    <property type="entry name" value="Terpenoid_cyclase/PrenylTrfase"/>
</dbReference>
<protein>
    <submittedName>
        <fullName evidence="7">Prenyltransferase/squalene oxidase repeat-containing protein</fullName>
    </submittedName>
</protein>
<feature type="domain" description="Squalene cyclase N-terminal" evidence="6">
    <location>
        <begin position="5"/>
        <end position="143"/>
    </location>
</feature>
<reference evidence="7 8" key="1">
    <citation type="submission" date="2024-09" db="EMBL/GenBank/DDBJ databases">
        <authorList>
            <person name="Sun Q."/>
            <person name="Mori K."/>
        </authorList>
    </citation>
    <scope>NUCLEOTIDE SEQUENCE [LARGE SCALE GENOMIC DNA]</scope>
    <source>
        <strain evidence="7 8">CGMCC 1.9126</strain>
    </source>
</reference>
<dbReference type="Pfam" id="PF13243">
    <property type="entry name" value="SQHop_cyclase_C"/>
    <property type="match status" value="1"/>
</dbReference>
<comment type="pathway">
    <text evidence="1">Secondary metabolite biosynthesis; hopanoid biosynthesis.</text>
</comment>
<dbReference type="PROSITE" id="PS01074">
    <property type="entry name" value="TERPENE_SYNTHASES"/>
    <property type="match status" value="1"/>
</dbReference>
<organism evidence="7 8">
    <name type="scientific">Robertmurraya beringensis</name>
    <dbReference type="NCBI Taxonomy" id="641660"/>
    <lineage>
        <taxon>Bacteria</taxon>
        <taxon>Bacillati</taxon>
        <taxon>Bacillota</taxon>
        <taxon>Bacilli</taxon>
        <taxon>Bacillales</taxon>
        <taxon>Bacillaceae</taxon>
        <taxon>Robertmurraya</taxon>
    </lineage>
</organism>
<dbReference type="Pfam" id="PF13249">
    <property type="entry name" value="SQHop_cyclase_N"/>
    <property type="match status" value="1"/>
</dbReference>
<evidence type="ECO:0000256" key="1">
    <source>
        <dbReference type="ARBA" id="ARBA00004999"/>
    </source>
</evidence>
<dbReference type="RefSeq" id="WP_340904059.1">
    <property type="nucleotide sequence ID" value="NZ_JBHLUU010000122.1"/>
</dbReference>
<accession>A0ABV6KWB1</accession>
<keyword evidence="8" id="KW-1185">Reference proteome</keyword>
<sequence length="473" mass="53825">MTLPSPISIFEIVGYARAHWVPIIICSNKNFMNIHPQCPSLEDLNIDREEDPSQIDERSMKLLSKIKSEAIKLAKIPQQIHEESFHKGEAYMLERIESNGTLFSYFSSTFFMIYSLLALGYKKDHHLIKNAIEGMKSFLFEEKDLYYIENSPSTVWDTALISSALHIAGVKDSDTMIASSTQYLLNHQHTTFGDWVINCPDTPPGGWGFSPINTMVPDIDDTTAALRALAPSTIAKKTPSTAWKKGVNWVISMQNKDGGWAAFEKNITNKWLSFIPFRYQDRVLFDPSTADLTGRTLHFLGEYTNIDRNSATIKKGIHWLKKHQLEDGSWYGRWGICYIYGTWAAVTGLLACGVNRSDPSIERAINWLNSIQNNNGGWGESCSSDMKMKYTPLYASTPSQTAWALDALIHYYDKPTKEIELGMEFLLSSFEKTNWTIEYPTGAGLPGGFYIHYHSYNYIWPLVTISNYQRKYL</sequence>
<dbReference type="SUPFAM" id="SSF48239">
    <property type="entry name" value="Terpenoid cyclases/Protein prenyltransferases"/>
    <property type="match status" value="2"/>
</dbReference>
<evidence type="ECO:0000256" key="3">
    <source>
        <dbReference type="ARBA" id="ARBA00022737"/>
    </source>
</evidence>
<dbReference type="PANTHER" id="PTHR11764">
    <property type="entry name" value="TERPENE CYCLASE/MUTASE FAMILY MEMBER"/>
    <property type="match status" value="1"/>
</dbReference>
<dbReference type="PANTHER" id="PTHR11764:SF20">
    <property type="entry name" value="LANOSTEROL SYNTHASE"/>
    <property type="match status" value="1"/>
</dbReference>